<evidence type="ECO:0000313" key="2">
    <source>
        <dbReference type="Proteomes" id="UP000188947"/>
    </source>
</evidence>
<dbReference type="KEGG" id="emg:BBD33_05755"/>
<dbReference type="STRING" id="238.BBD35_07585"/>
<organism evidence="1 2">
    <name type="scientific">Elizabethkingia meningoseptica</name>
    <name type="common">Chryseobacterium meningosepticum</name>
    <dbReference type="NCBI Taxonomy" id="238"/>
    <lineage>
        <taxon>Bacteria</taxon>
        <taxon>Pseudomonadati</taxon>
        <taxon>Bacteroidota</taxon>
        <taxon>Flavobacteriia</taxon>
        <taxon>Flavobacteriales</taxon>
        <taxon>Weeksellaceae</taxon>
        <taxon>Elizabethkingia</taxon>
    </lineage>
</organism>
<comment type="caution">
    <text evidence="1">The sequence shown here is derived from an EMBL/GenBank/DDBJ whole genome shotgun (WGS) entry which is preliminary data.</text>
</comment>
<evidence type="ECO:0000313" key="1">
    <source>
        <dbReference type="EMBL" id="OOH97159.1"/>
    </source>
</evidence>
<gene>
    <name evidence="1" type="ORF">BMF97_04655</name>
</gene>
<dbReference type="Proteomes" id="UP000188947">
    <property type="component" value="Unassembled WGS sequence"/>
</dbReference>
<dbReference type="EMBL" id="MPOG01000006">
    <property type="protein sequence ID" value="OOH97159.1"/>
    <property type="molecule type" value="Genomic_DNA"/>
</dbReference>
<name>A0A1T3JKV7_ELIME</name>
<accession>A0A1T3JKV7</accession>
<protein>
    <submittedName>
        <fullName evidence="1">Uncharacterized protein</fullName>
    </submittedName>
</protein>
<reference evidence="1 2" key="1">
    <citation type="submission" date="2016-11" db="EMBL/GenBank/DDBJ databases">
        <title>Genome sequence and comparative genomic analysis of clinical strain Elizabethkingia meningoseptica 61421 PRCM.</title>
        <authorList>
            <person name="Wang M."/>
            <person name="Hu S."/>
            <person name="Cao L."/>
            <person name="Jiang T."/>
            <person name="Zhou Y."/>
            <person name="Ming D."/>
        </authorList>
    </citation>
    <scope>NUCLEOTIDE SEQUENCE [LARGE SCALE GENOMIC DNA]</scope>
    <source>
        <strain evidence="1 2">61421 PRCM</strain>
    </source>
</reference>
<sequence>MAGNYVMLMMMEATDGECVLLKQAEHHVTIMHVAEDSGVDKKSLNTQAFFLIYNLESQKIIK</sequence>
<dbReference type="AlphaFoldDB" id="A0A1T3JKV7"/>
<proteinExistence type="predicted"/>
<keyword evidence="2" id="KW-1185">Reference proteome</keyword>